<name>A0A1G4JQN6_9SACH</name>
<dbReference type="InterPro" id="IPR046347">
    <property type="entry name" value="bZIP_sf"/>
</dbReference>
<dbReference type="SMART" id="SM00338">
    <property type="entry name" value="BRLZ"/>
    <property type="match status" value="1"/>
</dbReference>
<feature type="domain" description="BZIP" evidence="3">
    <location>
        <begin position="212"/>
        <end position="227"/>
    </location>
</feature>
<feature type="compositionally biased region" description="Pro residues" evidence="2">
    <location>
        <begin position="99"/>
        <end position="111"/>
    </location>
</feature>
<feature type="coiled-coil region" evidence="1">
    <location>
        <begin position="235"/>
        <end position="269"/>
    </location>
</feature>
<dbReference type="STRING" id="1266660.A0A1G4JQN6"/>
<dbReference type="AlphaFoldDB" id="A0A1G4JQN6"/>
<feature type="region of interest" description="Disordered" evidence="2">
    <location>
        <begin position="177"/>
        <end position="227"/>
    </location>
</feature>
<dbReference type="SUPFAM" id="SSF57959">
    <property type="entry name" value="Leucine zipper domain"/>
    <property type="match status" value="1"/>
</dbReference>
<gene>
    <name evidence="4" type="ORF">LADA_0G01244G</name>
</gene>
<feature type="compositionally biased region" description="Polar residues" evidence="2">
    <location>
        <begin position="60"/>
        <end position="70"/>
    </location>
</feature>
<evidence type="ECO:0000256" key="1">
    <source>
        <dbReference type="SAM" id="Coils"/>
    </source>
</evidence>
<accession>A0A1G4JQN6</accession>
<dbReference type="Pfam" id="PF00170">
    <property type="entry name" value="bZIP_1"/>
    <property type="match status" value="1"/>
</dbReference>
<protein>
    <submittedName>
        <fullName evidence="4">LADA_0G01244g1_1</fullName>
    </submittedName>
</protein>
<dbReference type="Gene3D" id="1.20.5.170">
    <property type="match status" value="1"/>
</dbReference>
<dbReference type="PROSITE" id="PS00036">
    <property type="entry name" value="BZIP_BASIC"/>
    <property type="match status" value="1"/>
</dbReference>
<feature type="region of interest" description="Disordered" evidence="2">
    <location>
        <begin position="1"/>
        <end position="131"/>
    </location>
</feature>
<dbReference type="OrthoDB" id="2593073at2759"/>
<keyword evidence="5" id="KW-1185">Reference proteome</keyword>
<dbReference type="EMBL" id="LT598457">
    <property type="protein sequence ID" value="SCU93083.1"/>
    <property type="molecule type" value="Genomic_DNA"/>
</dbReference>
<proteinExistence type="predicted"/>
<dbReference type="CDD" id="cd14688">
    <property type="entry name" value="bZIP_YAP"/>
    <property type="match status" value="1"/>
</dbReference>
<sequence length="277" mass="29725">MQRVLPMVVPSNLPPTGRQATDSDRLAMRATEAQPQSTTPTGGAVNVAAAASSKPVPSGQTSPGVGSTDGTPSAAPTPAGAHPPPHPQPHTHSHLQHPPTHPPTHPPAYPHPHPHPQMVAPLPPNSAALPLPHQPVAGVPMAMPGYVAQMPPQLPLHLAQQMASQLNVQFPMPNLIPIPSSATSSSNPSESSQPENADLMLSRTGKPLRNTKRAAQNRNAQKAFRQRRERYIKDLEVKSKEFDRLDAQVAALSQENETLKNYVLELEQRFGIRRPPA</sequence>
<dbReference type="Proteomes" id="UP000190274">
    <property type="component" value="Chromosome G"/>
</dbReference>
<evidence type="ECO:0000259" key="3">
    <source>
        <dbReference type="PROSITE" id="PS00036"/>
    </source>
</evidence>
<dbReference type="GO" id="GO:0003700">
    <property type="term" value="F:DNA-binding transcription factor activity"/>
    <property type="evidence" value="ECO:0007669"/>
    <property type="project" value="InterPro"/>
</dbReference>
<feature type="compositionally biased region" description="Low complexity" evidence="2">
    <location>
        <begin position="71"/>
        <end position="80"/>
    </location>
</feature>
<evidence type="ECO:0000313" key="4">
    <source>
        <dbReference type="EMBL" id="SCU93083.1"/>
    </source>
</evidence>
<evidence type="ECO:0000256" key="2">
    <source>
        <dbReference type="SAM" id="MobiDB-lite"/>
    </source>
</evidence>
<dbReference type="InterPro" id="IPR004827">
    <property type="entry name" value="bZIP"/>
</dbReference>
<keyword evidence="1" id="KW-0175">Coiled coil</keyword>
<evidence type="ECO:0000313" key="5">
    <source>
        <dbReference type="Proteomes" id="UP000190274"/>
    </source>
</evidence>
<feature type="compositionally biased region" description="Low complexity" evidence="2">
    <location>
        <begin position="177"/>
        <end position="194"/>
    </location>
</feature>
<reference evidence="5" key="1">
    <citation type="submission" date="2016-03" db="EMBL/GenBank/DDBJ databases">
        <authorList>
            <person name="Devillers H."/>
        </authorList>
    </citation>
    <scope>NUCLEOTIDE SEQUENCE [LARGE SCALE GENOMIC DNA]</scope>
</reference>
<organism evidence="4 5">
    <name type="scientific">Lachancea dasiensis</name>
    <dbReference type="NCBI Taxonomy" id="1072105"/>
    <lineage>
        <taxon>Eukaryota</taxon>
        <taxon>Fungi</taxon>
        <taxon>Dikarya</taxon>
        <taxon>Ascomycota</taxon>
        <taxon>Saccharomycotina</taxon>
        <taxon>Saccharomycetes</taxon>
        <taxon>Saccharomycetales</taxon>
        <taxon>Saccharomycetaceae</taxon>
        <taxon>Lachancea</taxon>
    </lineage>
</organism>
<feature type="compositionally biased region" description="Low complexity" evidence="2">
    <location>
        <begin position="38"/>
        <end position="59"/>
    </location>
</feature>